<evidence type="ECO:0000256" key="1">
    <source>
        <dbReference type="ARBA" id="ARBA00009437"/>
    </source>
</evidence>
<dbReference type="InterPro" id="IPR036388">
    <property type="entry name" value="WH-like_DNA-bd_sf"/>
</dbReference>
<dbReference type="PROSITE" id="PS50931">
    <property type="entry name" value="HTH_LYSR"/>
    <property type="match status" value="1"/>
</dbReference>
<dbReference type="KEGG" id="pacr:FXN63_20975"/>
<dbReference type="PANTHER" id="PTHR30118">
    <property type="entry name" value="HTH-TYPE TRANSCRIPTIONAL REGULATOR LEUO-RELATED"/>
    <property type="match status" value="1"/>
</dbReference>
<dbReference type="AlphaFoldDB" id="A0A5C0B0B1"/>
<dbReference type="Pfam" id="PF03466">
    <property type="entry name" value="LysR_substrate"/>
    <property type="match status" value="1"/>
</dbReference>
<keyword evidence="4" id="KW-0804">Transcription</keyword>
<dbReference type="RefSeq" id="WP_148817171.1">
    <property type="nucleotide sequence ID" value="NZ_CP043046.1"/>
</dbReference>
<proteinExistence type="inferred from homology"/>
<dbReference type="InterPro" id="IPR036390">
    <property type="entry name" value="WH_DNA-bd_sf"/>
</dbReference>
<evidence type="ECO:0000256" key="2">
    <source>
        <dbReference type="ARBA" id="ARBA00023015"/>
    </source>
</evidence>
<gene>
    <name evidence="6" type="ORF">FXN63_20975</name>
</gene>
<keyword evidence="2" id="KW-0805">Transcription regulation</keyword>
<dbReference type="Pfam" id="PF00126">
    <property type="entry name" value="HTH_1"/>
    <property type="match status" value="1"/>
</dbReference>
<keyword evidence="7" id="KW-1185">Reference proteome</keyword>
<dbReference type="SUPFAM" id="SSF46785">
    <property type="entry name" value="Winged helix' DNA-binding domain"/>
    <property type="match status" value="1"/>
</dbReference>
<dbReference type="InterPro" id="IPR050389">
    <property type="entry name" value="LysR-type_TF"/>
</dbReference>
<organism evidence="6 7">
    <name type="scientific">Pigmentiphaga aceris</name>
    <dbReference type="NCBI Taxonomy" id="1940612"/>
    <lineage>
        <taxon>Bacteria</taxon>
        <taxon>Pseudomonadati</taxon>
        <taxon>Pseudomonadota</taxon>
        <taxon>Betaproteobacteria</taxon>
        <taxon>Burkholderiales</taxon>
        <taxon>Alcaligenaceae</taxon>
        <taxon>Pigmentiphaga</taxon>
    </lineage>
</organism>
<reference evidence="6 7" key="1">
    <citation type="submission" date="2019-08" db="EMBL/GenBank/DDBJ databases">
        <title>Amphibian skin-associated Pigmentiphaga: genome sequence and occurrence across geography and hosts.</title>
        <authorList>
            <person name="Bletz M.C."/>
            <person name="Bunk B."/>
            <person name="Sproeer C."/>
            <person name="Biwer P."/>
            <person name="Reiter S."/>
            <person name="Rabemananjara F.C.E."/>
            <person name="Schulz S."/>
            <person name="Overmann J."/>
            <person name="Vences M."/>
        </authorList>
    </citation>
    <scope>NUCLEOTIDE SEQUENCE [LARGE SCALE GENOMIC DNA]</scope>
    <source>
        <strain evidence="6 7">Mada1488</strain>
    </source>
</reference>
<evidence type="ECO:0000259" key="5">
    <source>
        <dbReference type="PROSITE" id="PS50931"/>
    </source>
</evidence>
<dbReference type="OrthoDB" id="8523210at2"/>
<dbReference type="GO" id="GO:0003700">
    <property type="term" value="F:DNA-binding transcription factor activity"/>
    <property type="evidence" value="ECO:0007669"/>
    <property type="project" value="InterPro"/>
</dbReference>
<dbReference type="EMBL" id="CP043046">
    <property type="protein sequence ID" value="QEI08038.1"/>
    <property type="molecule type" value="Genomic_DNA"/>
</dbReference>
<dbReference type="Proteomes" id="UP000325161">
    <property type="component" value="Chromosome"/>
</dbReference>
<keyword evidence="3" id="KW-0238">DNA-binding</keyword>
<comment type="similarity">
    <text evidence="1">Belongs to the LysR transcriptional regulatory family.</text>
</comment>
<dbReference type="Gene3D" id="1.10.10.10">
    <property type="entry name" value="Winged helix-like DNA-binding domain superfamily/Winged helix DNA-binding domain"/>
    <property type="match status" value="1"/>
</dbReference>
<dbReference type="PRINTS" id="PR00039">
    <property type="entry name" value="HTHLYSR"/>
</dbReference>
<evidence type="ECO:0000256" key="4">
    <source>
        <dbReference type="ARBA" id="ARBA00023163"/>
    </source>
</evidence>
<dbReference type="PANTHER" id="PTHR30118:SF15">
    <property type="entry name" value="TRANSCRIPTIONAL REGULATORY PROTEIN"/>
    <property type="match status" value="1"/>
</dbReference>
<sequence>MDELRRLDLNLLLTLHTLLTEKHVTRAALQLHKSQPAVSHALAQLRERFDDPLLVRRGGGLSLTPRAQALMQPLAEALGHLNALLRTPVFEPSQVQRRFRLALSDYAARLVLPPLIRRLRTHAPGLDLSVSQASRDAMLAQLADGEIDLALGVFPTLAQNIQAELLFEESFVCIADKNALPARGGLSLDTWLARPHVLVSMRPDDGNEIDQALDALGLHRRIALALPHWSAALEVVAGTDLILTIARRSLPNARHLPGLRQFAAPLTLPRFAFQQAWHVRRDGDAAHAWLRREIWQCSQATHPGKP</sequence>
<dbReference type="SUPFAM" id="SSF53850">
    <property type="entry name" value="Periplasmic binding protein-like II"/>
    <property type="match status" value="1"/>
</dbReference>
<dbReference type="Gene3D" id="3.40.190.10">
    <property type="entry name" value="Periplasmic binding protein-like II"/>
    <property type="match status" value="2"/>
</dbReference>
<dbReference type="InterPro" id="IPR000847">
    <property type="entry name" value="LysR_HTH_N"/>
</dbReference>
<evidence type="ECO:0000313" key="6">
    <source>
        <dbReference type="EMBL" id="QEI08038.1"/>
    </source>
</evidence>
<evidence type="ECO:0000313" key="7">
    <source>
        <dbReference type="Proteomes" id="UP000325161"/>
    </source>
</evidence>
<dbReference type="InterPro" id="IPR005119">
    <property type="entry name" value="LysR_subst-bd"/>
</dbReference>
<dbReference type="CDD" id="cd08465">
    <property type="entry name" value="PBP2_ToxR"/>
    <property type="match status" value="1"/>
</dbReference>
<dbReference type="GO" id="GO:0003677">
    <property type="term" value="F:DNA binding"/>
    <property type="evidence" value="ECO:0007669"/>
    <property type="project" value="UniProtKB-KW"/>
</dbReference>
<evidence type="ECO:0000256" key="3">
    <source>
        <dbReference type="ARBA" id="ARBA00023125"/>
    </source>
</evidence>
<accession>A0A5C0B0B1</accession>
<feature type="domain" description="HTH lysR-type" evidence="5">
    <location>
        <begin position="7"/>
        <end position="64"/>
    </location>
</feature>
<name>A0A5C0B0B1_9BURK</name>
<protein>
    <submittedName>
        <fullName evidence="6">LysR family transcriptional regulator</fullName>
    </submittedName>
</protein>